<evidence type="ECO:0000313" key="4">
    <source>
        <dbReference type="EMBL" id="TWF98938.1"/>
    </source>
</evidence>
<sequence>MTCSAVPRLRWGVAGYGDVVRRRALPALLGLGQRVGCVWGRDRARAAATAAEFGAERGSDDFDELLARVDAVYVATPVVAHVPLLLRAVAAGRHVLVEKPLGGALGYDRAQVLAAAAAAPVVTAAAYYRRSAPALRALRGALRSGPYRVSAGFRAPFAPQPADPMHWRTVARVSGGGVLADAGSHRIDLLCWLFGPPTAVRGTVGDRFPGGAERRASVELAWAGGTTARLSCDWADGPARDRLACVAADHALRLPRLDGGLLAEHRPRGRRVRRFAPQPNVLAPVFGEFLAAVAGTGRPGCPLAEAVLVDEVIERVVATARRAEDEDGGRPDGG</sequence>
<dbReference type="PANTHER" id="PTHR43818">
    <property type="entry name" value="BCDNA.GH03377"/>
    <property type="match status" value="1"/>
</dbReference>
<dbReference type="SUPFAM" id="SSF55347">
    <property type="entry name" value="Glyceraldehyde-3-phosphate dehydrogenase-like, C-terminal domain"/>
    <property type="match status" value="1"/>
</dbReference>
<dbReference type="AlphaFoldDB" id="A0A561UHU4"/>
<dbReference type="Pfam" id="PF01408">
    <property type="entry name" value="GFO_IDH_MocA"/>
    <property type="match status" value="1"/>
</dbReference>
<feature type="domain" description="GFO/IDH/MocA-like oxidoreductase" evidence="3">
    <location>
        <begin position="147"/>
        <end position="239"/>
    </location>
</feature>
<protein>
    <submittedName>
        <fullName evidence="4">Putative dehydrogenase</fullName>
    </submittedName>
</protein>
<evidence type="ECO:0000259" key="3">
    <source>
        <dbReference type="Pfam" id="PF22725"/>
    </source>
</evidence>
<accession>A0A561UHU4</accession>
<comment type="caution">
    <text evidence="4">The sequence shown here is derived from an EMBL/GenBank/DDBJ whole genome shotgun (WGS) entry which is preliminary data.</text>
</comment>
<name>A0A561UHU4_9ACTN</name>
<dbReference type="SUPFAM" id="SSF51735">
    <property type="entry name" value="NAD(P)-binding Rossmann-fold domains"/>
    <property type="match status" value="1"/>
</dbReference>
<dbReference type="PANTHER" id="PTHR43818:SF11">
    <property type="entry name" value="BCDNA.GH03377"/>
    <property type="match status" value="1"/>
</dbReference>
<proteinExistence type="predicted"/>
<evidence type="ECO:0000256" key="1">
    <source>
        <dbReference type="ARBA" id="ARBA00023002"/>
    </source>
</evidence>
<dbReference type="GO" id="GO:0000166">
    <property type="term" value="F:nucleotide binding"/>
    <property type="evidence" value="ECO:0007669"/>
    <property type="project" value="InterPro"/>
</dbReference>
<reference evidence="4 5" key="1">
    <citation type="submission" date="2019-06" db="EMBL/GenBank/DDBJ databases">
        <title>Sequencing the genomes of 1000 actinobacteria strains.</title>
        <authorList>
            <person name="Klenk H.-P."/>
        </authorList>
    </citation>
    <scope>NUCLEOTIDE SEQUENCE [LARGE SCALE GENOMIC DNA]</scope>
    <source>
        <strain evidence="4 5">DSM 44826</strain>
    </source>
</reference>
<dbReference type="RefSeq" id="WP_170304912.1">
    <property type="nucleotide sequence ID" value="NZ_BAAAMZ010000011.1"/>
</dbReference>
<evidence type="ECO:0000313" key="5">
    <source>
        <dbReference type="Proteomes" id="UP000317940"/>
    </source>
</evidence>
<dbReference type="EMBL" id="VIWT01000001">
    <property type="protein sequence ID" value="TWF98938.1"/>
    <property type="molecule type" value="Genomic_DNA"/>
</dbReference>
<dbReference type="Proteomes" id="UP000317940">
    <property type="component" value="Unassembled WGS sequence"/>
</dbReference>
<keyword evidence="5" id="KW-1185">Reference proteome</keyword>
<gene>
    <name evidence="4" type="ORF">FHX73_112768</name>
</gene>
<dbReference type="InterPro" id="IPR055170">
    <property type="entry name" value="GFO_IDH_MocA-like_dom"/>
</dbReference>
<dbReference type="InterPro" id="IPR050463">
    <property type="entry name" value="Gfo/Idh/MocA_oxidrdct_glycsds"/>
</dbReference>
<dbReference type="Pfam" id="PF22725">
    <property type="entry name" value="GFO_IDH_MocA_C3"/>
    <property type="match status" value="1"/>
</dbReference>
<dbReference type="Gene3D" id="3.30.360.10">
    <property type="entry name" value="Dihydrodipicolinate Reductase, domain 2"/>
    <property type="match status" value="1"/>
</dbReference>
<dbReference type="InterPro" id="IPR000683">
    <property type="entry name" value="Gfo/Idh/MocA-like_OxRdtase_N"/>
</dbReference>
<organism evidence="4 5">
    <name type="scientific">Kitasatospora viridis</name>
    <dbReference type="NCBI Taxonomy" id="281105"/>
    <lineage>
        <taxon>Bacteria</taxon>
        <taxon>Bacillati</taxon>
        <taxon>Actinomycetota</taxon>
        <taxon>Actinomycetes</taxon>
        <taxon>Kitasatosporales</taxon>
        <taxon>Streptomycetaceae</taxon>
        <taxon>Kitasatospora</taxon>
    </lineage>
</organism>
<feature type="domain" description="Gfo/Idh/MocA-like oxidoreductase N-terminal" evidence="2">
    <location>
        <begin position="9"/>
        <end position="117"/>
    </location>
</feature>
<dbReference type="GO" id="GO:0016491">
    <property type="term" value="F:oxidoreductase activity"/>
    <property type="evidence" value="ECO:0007669"/>
    <property type="project" value="UniProtKB-KW"/>
</dbReference>
<dbReference type="InterPro" id="IPR036291">
    <property type="entry name" value="NAD(P)-bd_dom_sf"/>
</dbReference>
<evidence type="ECO:0000259" key="2">
    <source>
        <dbReference type="Pfam" id="PF01408"/>
    </source>
</evidence>
<keyword evidence="1" id="KW-0560">Oxidoreductase</keyword>
<dbReference type="Gene3D" id="3.40.50.720">
    <property type="entry name" value="NAD(P)-binding Rossmann-like Domain"/>
    <property type="match status" value="1"/>
</dbReference>